<dbReference type="EMBL" id="JBHTBF010000002">
    <property type="protein sequence ID" value="MFC7316584.1"/>
    <property type="molecule type" value="Genomic_DNA"/>
</dbReference>
<keyword evidence="1" id="KW-0812">Transmembrane</keyword>
<reference evidence="2 3" key="1">
    <citation type="journal article" date="2019" name="Int. J. Syst. Evol. Microbiol.">
        <title>The Global Catalogue of Microorganisms (GCM) 10K type strain sequencing project: providing services to taxonomists for standard genome sequencing and annotation.</title>
        <authorList>
            <consortium name="The Broad Institute Genomics Platform"/>
            <consortium name="The Broad Institute Genome Sequencing Center for Infectious Disease"/>
            <person name="Wu L."/>
            <person name="Ma J."/>
        </authorList>
    </citation>
    <scope>NUCLEOTIDE SEQUENCE [LARGE SCALE GENOMIC DNA]</scope>
    <source>
        <strain evidence="2 3">PSR21</strain>
    </source>
</reference>
<keyword evidence="1" id="KW-1133">Transmembrane helix</keyword>
<dbReference type="AlphaFoldDB" id="A0ABD6A9B1"/>
<dbReference type="Proteomes" id="UP001596547">
    <property type="component" value="Unassembled WGS sequence"/>
</dbReference>
<sequence>MSSVLDLLYSVVVLLVAVGGIAGVYRIGWNERRNAQTPWGLVLAGIVALFVAAMVLSMVVG</sequence>
<keyword evidence="1" id="KW-0472">Membrane</keyword>
<organism evidence="2 3">
    <name type="scientific">Halomarina halobia</name>
    <dbReference type="NCBI Taxonomy" id="3033386"/>
    <lineage>
        <taxon>Archaea</taxon>
        <taxon>Methanobacteriati</taxon>
        <taxon>Methanobacteriota</taxon>
        <taxon>Stenosarchaea group</taxon>
        <taxon>Halobacteria</taxon>
        <taxon>Halobacteriales</taxon>
        <taxon>Natronomonadaceae</taxon>
        <taxon>Halomarina</taxon>
    </lineage>
</organism>
<feature type="transmembrane region" description="Helical" evidence="1">
    <location>
        <begin position="39"/>
        <end position="60"/>
    </location>
</feature>
<accession>A0ABD6A9B1</accession>
<evidence type="ECO:0000313" key="3">
    <source>
        <dbReference type="Proteomes" id="UP001596547"/>
    </source>
</evidence>
<protein>
    <submittedName>
        <fullName evidence="2">Uncharacterized protein</fullName>
    </submittedName>
</protein>
<dbReference type="RefSeq" id="WP_276304152.1">
    <property type="nucleotide sequence ID" value="NZ_CP119992.1"/>
</dbReference>
<keyword evidence="3" id="KW-1185">Reference proteome</keyword>
<feature type="transmembrane region" description="Helical" evidence="1">
    <location>
        <begin position="7"/>
        <end position="27"/>
    </location>
</feature>
<dbReference type="GeneID" id="79316776"/>
<gene>
    <name evidence="2" type="ORF">ACFQPE_07195</name>
</gene>
<evidence type="ECO:0000256" key="1">
    <source>
        <dbReference type="SAM" id="Phobius"/>
    </source>
</evidence>
<name>A0ABD6A9B1_9EURY</name>
<evidence type="ECO:0000313" key="2">
    <source>
        <dbReference type="EMBL" id="MFC7316584.1"/>
    </source>
</evidence>
<proteinExistence type="predicted"/>
<comment type="caution">
    <text evidence="2">The sequence shown here is derived from an EMBL/GenBank/DDBJ whole genome shotgun (WGS) entry which is preliminary data.</text>
</comment>